<keyword evidence="2" id="KW-1003">Cell membrane</keyword>
<dbReference type="AlphaFoldDB" id="A0AAU9XPH5"/>
<evidence type="ECO:0000256" key="2">
    <source>
        <dbReference type="ARBA" id="ARBA00022475"/>
    </source>
</evidence>
<feature type="transmembrane region" description="Helical" evidence="10">
    <location>
        <begin position="158"/>
        <end position="183"/>
    </location>
</feature>
<proteinExistence type="predicted"/>
<keyword evidence="13" id="KW-1185">Reference proteome</keyword>
<comment type="caution">
    <text evidence="12">The sequence shown here is derived from an EMBL/GenBank/DDBJ whole genome shotgun (WGS) entry which is preliminary data.</text>
</comment>
<feature type="transmembrane region" description="Helical" evidence="10">
    <location>
        <begin position="528"/>
        <end position="548"/>
    </location>
</feature>
<dbReference type="PROSITE" id="PS50262">
    <property type="entry name" value="G_PROTEIN_RECEP_F1_2"/>
    <property type="match status" value="2"/>
</dbReference>
<feature type="transmembrane region" description="Helical" evidence="10">
    <location>
        <begin position="203"/>
        <end position="230"/>
    </location>
</feature>
<gene>
    <name evidence="12" type="ORF">PMEA_00027380</name>
</gene>
<organism evidence="12 13">
    <name type="scientific">Pocillopora meandrina</name>
    <dbReference type="NCBI Taxonomy" id="46732"/>
    <lineage>
        <taxon>Eukaryota</taxon>
        <taxon>Metazoa</taxon>
        <taxon>Cnidaria</taxon>
        <taxon>Anthozoa</taxon>
        <taxon>Hexacorallia</taxon>
        <taxon>Scleractinia</taxon>
        <taxon>Astrocoeniina</taxon>
        <taxon>Pocilloporidae</taxon>
        <taxon>Pocillopora</taxon>
    </lineage>
</organism>
<evidence type="ECO:0000256" key="8">
    <source>
        <dbReference type="ARBA" id="ARBA00023180"/>
    </source>
</evidence>
<feature type="transmembrane region" description="Helical" evidence="10">
    <location>
        <begin position="371"/>
        <end position="395"/>
    </location>
</feature>
<dbReference type="GO" id="GO:0004930">
    <property type="term" value="F:G protein-coupled receptor activity"/>
    <property type="evidence" value="ECO:0007669"/>
    <property type="project" value="UniProtKB-KW"/>
</dbReference>
<evidence type="ECO:0000256" key="9">
    <source>
        <dbReference type="ARBA" id="ARBA00023224"/>
    </source>
</evidence>
<feature type="domain" description="G-protein coupled receptors family 1 profile" evidence="11">
    <location>
        <begin position="24"/>
        <end position="264"/>
    </location>
</feature>
<feature type="transmembrane region" description="Helical" evidence="10">
    <location>
        <begin position="483"/>
        <end position="508"/>
    </location>
</feature>
<reference evidence="12 13" key="1">
    <citation type="submission" date="2022-05" db="EMBL/GenBank/DDBJ databases">
        <authorList>
            <consortium name="Genoscope - CEA"/>
            <person name="William W."/>
        </authorList>
    </citation>
    <scope>NUCLEOTIDE SEQUENCE [LARGE SCALE GENOMIC DNA]</scope>
</reference>
<dbReference type="InterPro" id="IPR000276">
    <property type="entry name" value="GPCR_Rhodpsn"/>
</dbReference>
<evidence type="ECO:0000313" key="13">
    <source>
        <dbReference type="Proteomes" id="UP001159428"/>
    </source>
</evidence>
<comment type="subcellular location">
    <subcellularLocation>
        <location evidence="1">Cell membrane</location>
        <topology evidence="1">Multi-pass membrane protein</topology>
    </subcellularLocation>
</comment>
<dbReference type="Proteomes" id="UP001159428">
    <property type="component" value="Unassembled WGS sequence"/>
</dbReference>
<evidence type="ECO:0000313" key="12">
    <source>
        <dbReference type="EMBL" id="CAH3153658.1"/>
    </source>
</evidence>
<feature type="transmembrane region" description="Helical" evidence="10">
    <location>
        <begin position="453"/>
        <end position="477"/>
    </location>
</feature>
<dbReference type="InterPro" id="IPR017452">
    <property type="entry name" value="GPCR_Rhodpsn_7TM"/>
</dbReference>
<keyword evidence="5" id="KW-0297">G-protein coupled receptor</keyword>
<feature type="transmembrane region" description="Helical" evidence="10">
    <location>
        <begin position="568"/>
        <end position="588"/>
    </location>
</feature>
<evidence type="ECO:0000256" key="6">
    <source>
        <dbReference type="ARBA" id="ARBA00023136"/>
    </source>
</evidence>
<feature type="transmembrane region" description="Helical" evidence="10">
    <location>
        <begin position="126"/>
        <end position="152"/>
    </location>
</feature>
<feature type="transmembrane region" description="Helical" evidence="10">
    <location>
        <begin position="12"/>
        <end position="33"/>
    </location>
</feature>
<dbReference type="PANTHER" id="PTHR24246">
    <property type="entry name" value="OLFACTORY RECEPTOR AND ADENOSINE RECEPTOR"/>
    <property type="match status" value="1"/>
</dbReference>
<sequence>MASSPEFITWMVVGLTESVTIIALNSLTVIAFFRDRSLRKRSTYLVIRLGVADMFTGGTSPLDLFYNVGEMCNFWRHKREHWYRIPQVFLFWFLVCSFINMTVISLERLNATFWPFRHRTIKKSVYWVLIISIWLTALLFSCTCTLIIGYYYTHKQGYYYYAWGSFISICLVVICVSYVSIFVKLRFGNQPRHHGAANRERKLTVTLFTVTSLSFLLWLPYVITTFLFFATNILSSLSEITLFRLELGSVILVYANCFSIPILYAMRMPGFRRALKMLCRQRPQPHRQVEIIPLMDSRISQVSNLFSNHCRKFLTFLNYLEQKKTSPMASSPECITWMVVGLTESVAIITLNSLTVIAFCRDRNLRKRSTYLVINLAVADMISGGTSTLDLFYNVGATCNFWRYNTLSWYQIPQVLHLWFPIVSLTNMTVISLERLNATFWPFRHRTIKNSVYWVLIVAIWLTALLFSFALIMIQYYTRKWDYYYYAWSSFIFICLLVICVSYVFIFVKLRFGNQPRHHGAANRERKLTVTLFTVTSLSLLLWLPYVITSSLYFATDIFSSLSEIALFRLQGGSIVLLYANSFLNPILYSMRIPDFRRALKMLCRQRPHRRVQIFPFREINPQN</sequence>
<keyword evidence="9" id="KW-0807">Transducer</keyword>
<protein>
    <recommendedName>
        <fullName evidence="11">G-protein coupled receptors family 1 profile domain-containing protein</fullName>
    </recommendedName>
</protein>
<evidence type="ECO:0000259" key="11">
    <source>
        <dbReference type="PROSITE" id="PS50262"/>
    </source>
</evidence>
<evidence type="ECO:0000256" key="10">
    <source>
        <dbReference type="SAM" id="Phobius"/>
    </source>
</evidence>
<dbReference type="EMBL" id="CALNXJ010000054">
    <property type="protein sequence ID" value="CAH3153658.1"/>
    <property type="molecule type" value="Genomic_DNA"/>
</dbReference>
<evidence type="ECO:0000256" key="7">
    <source>
        <dbReference type="ARBA" id="ARBA00023170"/>
    </source>
</evidence>
<keyword evidence="3 10" id="KW-0812">Transmembrane</keyword>
<feature type="domain" description="G-protein coupled receptors family 1 profile" evidence="11">
    <location>
        <begin position="351"/>
        <end position="589"/>
    </location>
</feature>
<accession>A0AAU9XPH5</accession>
<evidence type="ECO:0000256" key="3">
    <source>
        <dbReference type="ARBA" id="ARBA00022692"/>
    </source>
</evidence>
<keyword evidence="8" id="KW-0325">Glycoprotein</keyword>
<feature type="transmembrane region" description="Helical" evidence="10">
    <location>
        <begin position="45"/>
        <end position="68"/>
    </location>
</feature>
<feature type="transmembrane region" description="Helical" evidence="10">
    <location>
        <begin position="242"/>
        <end position="266"/>
    </location>
</feature>
<dbReference type="PRINTS" id="PR00237">
    <property type="entry name" value="GPCRRHODOPSN"/>
</dbReference>
<feature type="transmembrane region" description="Helical" evidence="10">
    <location>
        <begin position="415"/>
        <end position="433"/>
    </location>
</feature>
<evidence type="ECO:0000256" key="4">
    <source>
        <dbReference type="ARBA" id="ARBA00022989"/>
    </source>
</evidence>
<dbReference type="CDD" id="cd00637">
    <property type="entry name" value="7tm_classA_rhodopsin-like"/>
    <property type="match status" value="2"/>
</dbReference>
<name>A0AAU9XPH5_9CNID</name>
<dbReference type="Pfam" id="PF00001">
    <property type="entry name" value="7tm_1"/>
    <property type="match status" value="2"/>
</dbReference>
<keyword evidence="6 10" id="KW-0472">Membrane</keyword>
<dbReference type="SUPFAM" id="SSF81321">
    <property type="entry name" value="Family A G protein-coupled receptor-like"/>
    <property type="match status" value="2"/>
</dbReference>
<dbReference type="GO" id="GO:0005886">
    <property type="term" value="C:plasma membrane"/>
    <property type="evidence" value="ECO:0007669"/>
    <property type="project" value="UniProtKB-SubCell"/>
</dbReference>
<feature type="transmembrane region" description="Helical" evidence="10">
    <location>
        <begin position="88"/>
        <end position="106"/>
    </location>
</feature>
<keyword evidence="4 10" id="KW-1133">Transmembrane helix</keyword>
<dbReference type="Gene3D" id="1.20.1070.10">
    <property type="entry name" value="Rhodopsin 7-helix transmembrane proteins"/>
    <property type="match status" value="2"/>
</dbReference>
<dbReference type="PANTHER" id="PTHR24246:SF27">
    <property type="entry name" value="ADENOSINE RECEPTOR, ISOFORM A"/>
    <property type="match status" value="1"/>
</dbReference>
<keyword evidence="7" id="KW-0675">Receptor</keyword>
<evidence type="ECO:0000256" key="5">
    <source>
        <dbReference type="ARBA" id="ARBA00023040"/>
    </source>
</evidence>
<evidence type="ECO:0000256" key="1">
    <source>
        <dbReference type="ARBA" id="ARBA00004651"/>
    </source>
</evidence>